<dbReference type="InterPro" id="IPR053137">
    <property type="entry name" value="NLR-like"/>
</dbReference>
<name>A0A6V8HE58_TALPI</name>
<dbReference type="GO" id="GO:0003824">
    <property type="term" value="F:catalytic activity"/>
    <property type="evidence" value="ECO:0007669"/>
    <property type="project" value="InterPro"/>
</dbReference>
<gene>
    <name evidence="1" type="ORF">TCE0_034f11002</name>
</gene>
<organism evidence="1 2">
    <name type="scientific">Talaromyces pinophilus</name>
    <name type="common">Penicillium pinophilum</name>
    <dbReference type="NCBI Taxonomy" id="128442"/>
    <lineage>
        <taxon>Eukaryota</taxon>
        <taxon>Fungi</taxon>
        <taxon>Dikarya</taxon>
        <taxon>Ascomycota</taxon>
        <taxon>Pezizomycotina</taxon>
        <taxon>Eurotiomycetes</taxon>
        <taxon>Eurotiomycetidae</taxon>
        <taxon>Eurotiales</taxon>
        <taxon>Trichocomaceae</taxon>
        <taxon>Talaromyces</taxon>
        <taxon>Talaromyces sect. Talaromyces</taxon>
    </lineage>
</organism>
<dbReference type="EMBL" id="DF933830">
    <property type="protein sequence ID" value="GAM39446.1"/>
    <property type="molecule type" value="Genomic_DNA"/>
</dbReference>
<accession>A0A6V8HE58</accession>
<reference evidence="2" key="1">
    <citation type="journal article" date="2015" name="Genome Announc.">
        <title>Draft genome sequence of Talaromyces cellulolyticus strain Y-94, a source of lignocellulosic biomass-degrading enzymes.</title>
        <authorList>
            <person name="Fujii T."/>
            <person name="Koike H."/>
            <person name="Sawayama S."/>
            <person name="Yano S."/>
            <person name="Inoue H."/>
        </authorList>
    </citation>
    <scope>NUCLEOTIDE SEQUENCE [LARGE SCALE GENOMIC DNA]</scope>
    <source>
        <strain evidence="2">Y-94</strain>
    </source>
</reference>
<dbReference type="AlphaFoldDB" id="A0A6V8HE58"/>
<sequence length="232" mass="25869">MFALLVGTGTGIPNPPKYDVRLGDIVVSVPQDNHPGVVQYDFGKYEDDGFVLKGSLNKPPPILLSADGQLVEEEITDRSPLESILQHITNKLGISRPEIEDILFGQNFAHMSQEKDCRKCEEMGGEKVAREARYYPVVHRGLVLSGSGIVRNSIDRERLRRRYKAALCFETKAAGIMDEIPCLVIRGISDYADAHVQEGWHHYAAAVAAAYCKTILCKVDSQKHMILYVPCR</sequence>
<dbReference type="PANTHER" id="PTHR46082:SF11">
    <property type="entry name" value="AAA+ ATPASE DOMAIN-CONTAINING PROTEIN-RELATED"/>
    <property type="match status" value="1"/>
</dbReference>
<comment type="caution">
    <text evidence="1">The sequence shown here is derived from an EMBL/GenBank/DDBJ whole genome shotgun (WGS) entry which is preliminary data.</text>
</comment>
<protein>
    <submittedName>
        <fullName evidence="1">G-protein beta WD-40 repeats containing protein</fullName>
    </submittedName>
</protein>
<dbReference type="InterPro" id="IPR035994">
    <property type="entry name" value="Nucleoside_phosphorylase_sf"/>
</dbReference>
<dbReference type="Gene3D" id="3.40.50.1580">
    <property type="entry name" value="Nucleoside phosphorylase domain"/>
    <property type="match status" value="1"/>
</dbReference>
<dbReference type="SUPFAM" id="SSF53167">
    <property type="entry name" value="Purine and uridine phosphorylases"/>
    <property type="match status" value="1"/>
</dbReference>
<dbReference type="GO" id="GO:0009116">
    <property type="term" value="P:nucleoside metabolic process"/>
    <property type="evidence" value="ECO:0007669"/>
    <property type="project" value="InterPro"/>
</dbReference>
<keyword evidence="2" id="KW-1185">Reference proteome</keyword>
<proteinExistence type="predicted"/>
<dbReference type="Proteomes" id="UP000053095">
    <property type="component" value="Unassembled WGS sequence"/>
</dbReference>
<evidence type="ECO:0000313" key="1">
    <source>
        <dbReference type="EMBL" id="GAM39446.1"/>
    </source>
</evidence>
<evidence type="ECO:0000313" key="2">
    <source>
        <dbReference type="Proteomes" id="UP000053095"/>
    </source>
</evidence>
<dbReference type="PANTHER" id="PTHR46082">
    <property type="entry name" value="ATP/GTP-BINDING PROTEIN-RELATED"/>
    <property type="match status" value="1"/>
</dbReference>